<keyword evidence="1" id="KW-0812">Transmembrane</keyword>
<gene>
    <name evidence="2" type="ORF">ALC57_06385</name>
</gene>
<keyword evidence="1" id="KW-0472">Membrane</keyword>
<dbReference type="AlphaFoldDB" id="A0A151J8X4"/>
<keyword evidence="1" id="KW-1133">Transmembrane helix</keyword>
<evidence type="ECO:0008006" key="4">
    <source>
        <dbReference type="Google" id="ProtNLM"/>
    </source>
</evidence>
<keyword evidence="3" id="KW-1185">Reference proteome</keyword>
<evidence type="ECO:0000313" key="2">
    <source>
        <dbReference type="EMBL" id="KYN21286.1"/>
    </source>
</evidence>
<evidence type="ECO:0000256" key="1">
    <source>
        <dbReference type="SAM" id="Phobius"/>
    </source>
</evidence>
<feature type="transmembrane region" description="Helical" evidence="1">
    <location>
        <begin position="80"/>
        <end position="100"/>
    </location>
</feature>
<sequence>MPARGRSGSVLSQFPIVAHAIKSDHVGVTNYVAVQRPETPKTIVELDAALTNYQPVQNIYKGTVIPDDGYVGNHPNLRPLLFVSITFLTLRIICFSMQMVPRVPSFAQLYTIHVRYIDTGIAVLFVLCESVVLRRWKTLGLSAVPKKILKLTMALPLAPADMFEQGLQIIQEEADAVSAEHPVVLQFTVYLRRTWLPLKDKVSVYGTSIRTNNLVESFHFVIFRKLGGIHPNIWIFLRTYCLLLLLLISFIVTKITFLHNFQII</sequence>
<dbReference type="STRING" id="471704.A0A151J8X4"/>
<feature type="transmembrane region" description="Helical" evidence="1">
    <location>
        <begin position="233"/>
        <end position="252"/>
    </location>
</feature>
<feature type="transmembrane region" description="Helical" evidence="1">
    <location>
        <begin position="112"/>
        <end position="133"/>
    </location>
</feature>
<name>A0A151J8X4_9HYME</name>
<dbReference type="EMBL" id="KQ979480">
    <property type="protein sequence ID" value="KYN21286.1"/>
    <property type="molecule type" value="Genomic_DNA"/>
</dbReference>
<reference evidence="2 3" key="1">
    <citation type="submission" date="2015-09" db="EMBL/GenBank/DDBJ databases">
        <title>Trachymyrmex cornetzi WGS genome.</title>
        <authorList>
            <person name="Nygaard S."/>
            <person name="Hu H."/>
            <person name="Boomsma J."/>
            <person name="Zhang G."/>
        </authorList>
    </citation>
    <scope>NUCLEOTIDE SEQUENCE [LARGE SCALE GENOMIC DNA]</scope>
    <source>
        <strain evidence="2">Tcor2-1</strain>
        <tissue evidence="2">Whole body</tissue>
    </source>
</reference>
<proteinExistence type="predicted"/>
<evidence type="ECO:0000313" key="3">
    <source>
        <dbReference type="Proteomes" id="UP000078492"/>
    </source>
</evidence>
<dbReference type="Proteomes" id="UP000078492">
    <property type="component" value="Unassembled WGS sequence"/>
</dbReference>
<protein>
    <recommendedName>
        <fullName evidence="4">MULE transposase domain-containing protein</fullName>
    </recommendedName>
</protein>
<accession>A0A151J8X4</accession>
<organism evidence="2 3">
    <name type="scientific">Trachymyrmex cornetzi</name>
    <dbReference type="NCBI Taxonomy" id="471704"/>
    <lineage>
        <taxon>Eukaryota</taxon>
        <taxon>Metazoa</taxon>
        <taxon>Ecdysozoa</taxon>
        <taxon>Arthropoda</taxon>
        <taxon>Hexapoda</taxon>
        <taxon>Insecta</taxon>
        <taxon>Pterygota</taxon>
        <taxon>Neoptera</taxon>
        <taxon>Endopterygota</taxon>
        <taxon>Hymenoptera</taxon>
        <taxon>Apocrita</taxon>
        <taxon>Aculeata</taxon>
        <taxon>Formicoidea</taxon>
        <taxon>Formicidae</taxon>
        <taxon>Myrmicinae</taxon>
        <taxon>Trachymyrmex</taxon>
    </lineage>
</organism>